<organism evidence="10 11">
    <name type="scientific">Pelobates cultripes</name>
    <name type="common">Western spadefoot toad</name>
    <dbReference type="NCBI Taxonomy" id="61616"/>
    <lineage>
        <taxon>Eukaryota</taxon>
        <taxon>Metazoa</taxon>
        <taxon>Chordata</taxon>
        <taxon>Craniata</taxon>
        <taxon>Vertebrata</taxon>
        <taxon>Euteleostomi</taxon>
        <taxon>Amphibia</taxon>
        <taxon>Batrachia</taxon>
        <taxon>Anura</taxon>
        <taxon>Pelobatoidea</taxon>
        <taxon>Pelobatidae</taxon>
        <taxon>Pelobates</taxon>
    </lineage>
</organism>
<dbReference type="InterPro" id="IPR051036">
    <property type="entry name" value="SIGLEC"/>
</dbReference>
<comment type="similarity">
    <text evidence="7">Belongs to the immunoglobulin superfamily. SIGLEC (sialic acid binding Ig-like lectin) family.</text>
</comment>
<evidence type="ECO:0000256" key="4">
    <source>
        <dbReference type="ARBA" id="ARBA00022889"/>
    </source>
</evidence>
<keyword evidence="8" id="KW-0732">Signal</keyword>
<keyword evidence="4" id="KW-0130">Cell adhesion</keyword>
<feature type="domain" description="Ig-like" evidence="9">
    <location>
        <begin position="24"/>
        <end position="126"/>
    </location>
</feature>
<dbReference type="EMBL" id="OW240914">
    <property type="protein sequence ID" value="CAH2272598.1"/>
    <property type="molecule type" value="Genomic_DNA"/>
</dbReference>
<dbReference type="PANTHER" id="PTHR12035:SF125">
    <property type="entry name" value="SIALIC ACID-BINDING IG-LIKE LECTIN 5"/>
    <property type="match status" value="1"/>
</dbReference>
<keyword evidence="2" id="KW-0812">Transmembrane</keyword>
<feature type="domain" description="Ig-like" evidence="9">
    <location>
        <begin position="508"/>
        <end position="613"/>
    </location>
</feature>
<dbReference type="GO" id="GO:0033691">
    <property type="term" value="F:sialic acid binding"/>
    <property type="evidence" value="ECO:0007669"/>
    <property type="project" value="TreeGrafter"/>
</dbReference>
<gene>
    <name evidence="10" type="ORF">PECUL_23A016875</name>
</gene>
<dbReference type="InterPro" id="IPR013106">
    <property type="entry name" value="Ig_V-set"/>
</dbReference>
<dbReference type="Proteomes" id="UP001295444">
    <property type="component" value="Chromosome 03"/>
</dbReference>
<dbReference type="Gene3D" id="2.60.40.10">
    <property type="entry name" value="Immunoglobulins"/>
    <property type="match status" value="6"/>
</dbReference>
<dbReference type="PROSITE" id="PS50835">
    <property type="entry name" value="IG_LIKE"/>
    <property type="match status" value="6"/>
</dbReference>
<dbReference type="SUPFAM" id="SSF48726">
    <property type="entry name" value="Immunoglobulin"/>
    <property type="match status" value="6"/>
</dbReference>
<name>A0AAD1RJI6_PELCU</name>
<evidence type="ECO:0000256" key="5">
    <source>
        <dbReference type="ARBA" id="ARBA00022989"/>
    </source>
</evidence>
<dbReference type="GO" id="GO:0030246">
    <property type="term" value="F:carbohydrate binding"/>
    <property type="evidence" value="ECO:0007669"/>
    <property type="project" value="UniProtKB-KW"/>
</dbReference>
<evidence type="ECO:0000256" key="1">
    <source>
        <dbReference type="ARBA" id="ARBA00004167"/>
    </source>
</evidence>
<evidence type="ECO:0000256" key="7">
    <source>
        <dbReference type="ARBA" id="ARBA00038361"/>
    </source>
</evidence>
<accession>A0AAD1RJI6</accession>
<feature type="domain" description="Ig-like" evidence="9">
    <location>
        <begin position="384"/>
        <end position="486"/>
    </location>
</feature>
<evidence type="ECO:0000256" key="8">
    <source>
        <dbReference type="SAM" id="SignalP"/>
    </source>
</evidence>
<dbReference type="InterPro" id="IPR013783">
    <property type="entry name" value="Ig-like_fold"/>
</dbReference>
<proteinExistence type="inferred from homology"/>
<evidence type="ECO:0000313" key="10">
    <source>
        <dbReference type="EMBL" id="CAH2272599.1"/>
    </source>
</evidence>
<evidence type="ECO:0000256" key="2">
    <source>
        <dbReference type="ARBA" id="ARBA00022692"/>
    </source>
</evidence>
<dbReference type="SMART" id="SM00409">
    <property type="entry name" value="IG"/>
    <property type="match status" value="6"/>
</dbReference>
<keyword evidence="5" id="KW-1133">Transmembrane helix</keyword>
<dbReference type="Pfam" id="PF07686">
    <property type="entry name" value="V-set"/>
    <property type="match status" value="6"/>
</dbReference>
<sequence length="748" mass="83775">MGVIHLLLIACSLTGGMLSNSEKPSCAIQIESIKVEEGSNVTIPCNIIYPWEDWDSTTEIKVHWRSGQNSPCGSNKIIYKYPENWTHQKYAGRISMVGNPREQKTASIRIQGVSRMDGPLYCCRVELIDRNTGSQGWQNHHGTSLKFTDQIWVDQLDVIPTLPGETVTIPCPIHYPSGKTVTVQKVTWKMGASEVCSEKQTQFTWDKSDKQRQFSLVNFPDDVSLIIKNVSSKDSRRYCCEVTVDGSLYGSVRGTELVLGASTSTKFTVVQPPETTANLGSSTTLSCSYTYSTEKEKASAEIYWRVGNPTGDYAYHPSQEMIHSTYRGRTELRGQADLHIQDVQRTDTTSYYCQVIIRNCIGKVKVKTSVVHGQGTRLSVKDKPSCAMQIGSIPVEERSNVIIPCSIIYPWGDWENSTEIKVHWRSGENSSCGSNKLIYKYPENWTHQSYKGRISMVGNPKELKTASIRIEGLRRTDGPTYCCRVELMDRNTGWQGWQNHHGTSLQFPDQIWVNQLDVIPVLPGETVTIPCPIDYPNGKRFSLQKVTWKMGASEVCSEKQTIFTWDNSNKQGRFSLVNFPDDVSLIIKNVSSKDIRRYCCEVTVDGSQYGSVSGTELVLGASFSEKVTVFQHIEITANLGGSITLSCTYRFPTEEEPALTEIYWRVGSPTGHYAYHPSKEMICSKYRGRTELRGKADLHIQDVQSTDTISYYCLVMIRECVGKAKVKPSIVHGQGTRLIVKGGVTSSG</sequence>
<reference evidence="10" key="1">
    <citation type="submission" date="2022-03" db="EMBL/GenBank/DDBJ databases">
        <authorList>
            <person name="Alioto T."/>
            <person name="Alioto T."/>
            <person name="Gomez Garrido J."/>
        </authorList>
    </citation>
    <scope>NUCLEOTIDE SEQUENCE</scope>
</reference>
<feature type="domain" description="Ig-like" evidence="9">
    <location>
        <begin position="625"/>
        <end position="715"/>
    </location>
</feature>
<dbReference type="InterPro" id="IPR007110">
    <property type="entry name" value="Ig-like_dom"/>
</dbReference>
<comment type="subcellular location">
    <subcellularLocation>
        <location evidence="1">Membrane</location>
        <topology evidence="1">Single-pass membrane protein</topology>
    </subcellularLocation>
</comment>
<feature type="domain" description="Ig-like" evidence="9">
    <location>
        <begin position="164"/>
        <end position="243"/>
    </location>
</feature>
<dbReference type="GO" id="GO:0005886">
    <property type="term" value="C:plasma membrane"/>
    <property type="evidence" value="ECO:0007669"/>
    <property type="project" value="TreeGrafter"/>
</dbReference>
<evidence type="ECO:0000313" key="11">
    <source>
        <dbReference type="Proteomes" id="UP001295444"/>
    </source>
</evidence>
<dbReference type="EMBL" id="OW240914">
    <property type="protein sequence ID" value="CAH2272599.1"/>
    <property type="molecule type" value="Genomic_DNA"/>
</dbReference>
<protein>
    <submittedName>
        <fullName evidence="10">Sialic acid-binding Ig-like lectin 14</fullName>
    </submittedName>
</protein>
<dbReference type="GO" id="GO:0007155">
    <property type="term" value="P:cell adhesion"/>
    <property type="evidence" value="ECO:0007669"/>
    <property type="project" value="UniProtKB-KW"/>
</dbReference>
<keyword evidence="3" id="KW-0430">Lectin</keyword>
<evidence type="ECO:0000256" key="3">
    <source>
        <dbReference type="ARBA" id="ARBA00022734"/>
    </source>
</evidence>
<dbReference type="InterPro" id="IPR036179">
    <property type="entry name" value="Ig-like_dom_sf"/>
</dbReference>
<evidence type="ECO:0000256" key="6">
    <source>
        <dbReference type="ARBA" id="ARBA00023136"/>
    </source>
</evidence>
<feature type="chain" id="PRO_5042440419" evidence="8">
    <location>
        <begin position="20"/>
        <end position="748"/>
    </location>
</feature>
<evidence type="ECO:0000259" key="9">
    <source>
        <dbReference type="PROSITE" id="PS50835"/>
    </source>
</evidence>
<keyword evidence="6" id="KW-0472">Membrane</keyword>
<dbReference type="PANTHER" id="PTHR12035">
    <property type="entry name" value="SIALIC ACID BINDING IMMUNOGLOBULIN-LIKE LECTIN"/>
    <property type="match status" value="1"/>
</dbReference>
<feature type="domain" description="Ig-like" evidence="9">
    <location>
        <begin position="265"/>
        <end position="355"/>
    </location>
</feature>
<dbReference type="InterPro" id="IPR003599">
    <property type="entry name" value="Ig_sub"/>
</dbReference>
<dbReference type="AlphaFoldDB" id="A0AAD1RJI6"/>
<dbReference type="SMART" id="SM00406">
    <property type="entry name" value="IGv"/>
    <property type="match status" value="4"/>
</dbReference>
<keyword evidence="11" id="KW-1185">Reference proteome</keyword>
<feature type="signal peptide" evidence="8">
    <location>
        <begin position="1"/>
        <end position="19"/>
    </location>
</feature>